<reference evidence="11" key="1">
    <citation type="submission" date="2023-06" db="EMBL/GenBank/DDBJ databases">
        <title>Genome sequence of Methanosarcinaceae archaeon Ag5.</title>
        <authorList>
            <person name="Protasov E."/>
            <person name="Platt K."/>
            <person name="Poehlein A."/>
            <person name="Daniel R."/>
            <person name="Brune A."/>
        </authorList>
    </citation>
    <scope>NUCLEOTIDE SEQUENCE</scope>
    <source>
        <strain evidence="11">Ag5</strain>
    </source>
</reference>
<dbReference type="Pfam" id="PF02553">
    <property type="entry name" value="CbiN"/>
    <property type="match status" value="1"/>
</dbReference>
<dbReference type="GO" id="GO:0009236">
    <property type="term" value="P:cobalamin biosynthetic process"/>
    <property type="evidence" value="ECO:0007669"/>
    <property type="project" value="UniProtKB-UniRule"/>
</dbReference>
<evidence type="ECO:0000256" key="10">
    <source>
        <dbReference type="HAMAP-Rule" id="MF_00330"/>
    </source>
</evidence>
<comment type="similarity">
    <text evidence="10">Belongs to the CbiN family.</text>
</comment>
<comment type="function">
    <text evidence="10">Part of the energy-coupling factor (ECF) transporter complex CbiMNOQ involved in cobalt import.</text>
</comment>
<dbReference type="GO" id="GO:0005886">
    <property type="term" value="C:plasma membrane"/>
    <property type="evidence" value="ECO:0007669"/>
    <property type="project" value="UniProtKB-SubCell"/>
</dbReference>
<evidence type="ECO:0000256" key="4">
    <source>
        <dbReference type="ARBA" id="ARBA00022573"/>
    </source>
</evidence>
<keyword evidence="4 10" id="KW-0169">Cobalamin biosynthesis</keyword>
<comment type="caution">
    <text evidence="11">The sequence shown here is derived from an EMBL/GenBank/DDBJ whole genome shotgun (WGS) entry which is preliminary data.</text>
</comment>
<organism evidence="11 12">
    <name type="scientific">Methanolapillus africanus</name>
    <dbReference type="NCBI Taxonomy" id="3028297"/>
    <lineage>
        <taxon>Archaea</taxon>
        <taxon>Methanobacteriati</taxon>
        <taxon>Methanobacteriota</taxon>
        <taxon>Stenosarchaea group</taxon>
        <taxon>Methanomicrobia</taxon>
        <taxon>Methanosarcinales</taxon>
        <taxon>Methanosarcinaceae</taxon>
        <taxon>Methanolapillus</taxon>
    </lineage>
</organism>
<feature type="transmembrane region" description="Helical" evidence="10">
    <location>
        <begin position="5"/>
        <end position="22"/>
    </location>
</feature>
<keyword evidence="7 10" id="KW-0406">Ion transport</keyword>
<sequence>MKYKIIYLLVAILLLFGIYFIYQTTIMDSEFGGADGEAMDYVHEIDPNYEPIAEPLWEPPGGETESLLFCLQGAIGALIIGWFFGYYYAINKMKNAKNANN</sequence>
<evidence type="ECO:0000256" key="9">
    <source>
        <dbReference type="ARBA" id="ARBA00023285"/>
    </source>
</evidence>
<dbReference type="NCBIfam" id="NF002780">
    <property type="entry name" value="PRK02898.1"/>
    <property type="match status" value="1"/>
</dbReference>
<keyword evidence="5 10" id="KW-0812">Transmembrane</keyword>
<comment type="subunit">
    <text evidence="10">Forms an energy-coupling factor (ECF) transporter complex composed of an ATP-binding protein (A component, CbiO), a transmembrane protein (T component, CbiQ) and 2 possible substrate-capture proteins (S components, CbiM and CbiN) of unknown stoichimetry.</text>
</comment>
<protein>
    <recommendedName>
        <fullName evidence="10">Cobalt transport protein CbiN</fullName>
    </recommendedName>
    <alternativeName>
        <fullName evidence="10">Energy-coupling factor transporter probable substrate-capture protein CbiN</fullName>
        <shortName evidence="10">ECF transporter S component CbiN</shortName>
    </alternativeName>
</protein>
<dbReference type="RefSeq" id="WP_338099468.1">
    <property type="nucleotide sequence ID" value="NZ_JAWDKD010000018.1"/>
</dbReference>
<gene>
    <name evidence="10 11" type="primary">cbiN</name>
    <name evidence="11" type="ORF">MsAg5_09260</name>
</gene>
<evidence type="ECO:0000313" key="12">
    <source>
        <dbReference type="Proteomes" id="UP001271789"/>
    </source>
</evidence>
<keyword evidence="8 10" id="KW-0472">Membrane</keyword>
<evidence type="ECO:0000256" key="6">
    <source>
        <dbReference type="ARBA" id="ARBA00022989"/>
    </source>
</evidence>
<name>A0AAE4SDS0_9EURY</name>
<evidence type="ECO:0000313" key="11">
    <source>
        <dbReference type="EMBL" id="MDV0447054.1"/>
    </source>
</evidence>
<evidence type="ECO:0000256" key="8">
    <source>
        <dbReference type="ARBA" id="ARBA00023136"/>
    </source>
</evidence>
<evidence type="ECO:0000256" key="3">
    <source>
        <dbReference type="ARBA" id="ARBA00022475"/>
    </source>
</evidence>
<evidence type="ECO:0000256" key="5">
    <source>
        <dbReference type="ARBA" id="ARBA00022692"/>
    </source>
</evidence>
<accession>A0AAE4SDS0</accession>
<dbReference type="Proteomes" id="UP001271789">
    <property type="component" value="Unassembled WGS sequence"/>
</dbReference>
<keyword evidence="1 10" id="KW-0171">Cobalt transport</keyword>
<keyword evidence="3 10" id="KW-1003">Cell membrane</keyword>
<dbReference type="EMBL" id="JAWDKD010000018">
    <property type="protein sequence ID" value="MDV0447054.1"/>
    <property type="molecule type" value="Genomic_DNA"/>
</dbReference>
<dbReference type="PANTHER" id="PTHR38662">
    <property type="entry name" value="COBALT TRANSPORT PROTEIN CBIN"/>
    <property type="match status" value="1"/>
</dbReference>
<keyword evidence="12" id="KW-1185">Reference proteome</keyword>
<comment type="subcellular location">
    <subcellularLocation>
        <location evidence="10">Cell membrane</location>
        <topology evidence="10">Multi-pass membrane protein</topology>
    </subcellularLocation>
</comment>
<dbReference type="InterPro" id="IPR003705">
    <property type="entry name" value="CbiN"/>
</dbReference>
<dbReference type="HAMAP" id="MF_00330">
    <property type="entry name" value="CbiN"/>
    <property type="match status" value="1"/>
</dbReference>
<feature type="transmembrane region" description="Helical" evidence="10">
    <location>
        <begin position="66"/>
        <end position="89"/>
    </location>
</feature>
<keyword evidence="6 10" id="KW-1133">Transmembrane helix</keyword>
<keyword evidence="2 10" id="KW-0813">Transport</keyword>
<comment type="pathway">
    <text evidence="10">Cofactor biosynthesis; adenosylcobalamin biosynthesis.</text>
</comment>
<dbReference type="GO" id="GO:0015087">
    <property type="term" value="F:cobalt ion transmembrane transporter activity"/>
    <property type="evidence" value="ECO:0007669"/>
    <property type="project" value="UniProtKB-UniRule"/>
</dbReference>
<evidence type="ECO:0000256" key="1">
    <source>
        <dbReference type="ARBA" id="ARBA00022426"/>
    </source>
</evidence>
<proteinExistence type="inferred from homology"/>
<evidence type="ECO:0000256" key="7">
    <source>
        <dbReference type="ARBA" id="ARBA00023065"/>
    </source>
</evidence>
<dbReference type="AlphaFoldDB" id="A0AAE4SDS0"/>
<dbReference type="PANTHER" id="PTHR38662:SF1">
    <property type="entry name" value="COBALT TRANSPORT PROTEIN CBIN"/>
    <property type="match status" value="1"/>
</dbReference>
<evidence type="ECO:0000256" key="2">
    <source>
        <dbReference type="ARBA" id="ARBA00022448"/>
    </source>
</evidence>
<keyword evidence="9 10" id="KW-0170">Cobalt</keyword>